<accession>A0A369AXI8</accession>
<name>A0A369AXI8_9FIRM</name>
<reference evidence="1 2" key="1">
    <citation type="submission" date="2018-07" db="EMBL/GenBank/DDBJ databases">
        <title>Genomic Encyclopedia of Type Strains, Phase IV (KMG-IV): sequencing the most valuable type-strain genomes for metagenomic binning, comparative biology and taxonomic classification.</title>
        <authorList>
            <person name="Goeker M."/>
        </authorList>
    </citation>
    <scope>NUCLEOTIDE SEQUENCE [LARGE SCALE GENOMIC DNA]</scope>
    <source>
        <strain evidence="1 2">DSM 27016</strain>
    </source>
</reference>
<gene>
    <name evidence="1" type="ORF">DFR58_116119</name>
</gene>
<protein>
    <submittedName>
        <fullName evidence="1">Uncharacterized protein</fullName>
    </submittedName>
</protein>
<dbReference type="Proteomes" id="UP000253034">
    <property type="component" value="Unassembled WGS sequence"/>
</dbReference>
<dbReference type="EMBL" id="QPJT01000016">
    <property type="protein sequence ID" value="RCX13883.1"/>
    <property type="molecule type" value="Genomic_DNA"/>
</dbReference>
<dbReference type="AlphaFoldDB" id="A0A369AXI8"/>
<evidence type="ECO:0000313" key="2">
    <source>
        <dbReference type="Proteomes" id="UP000253034"/>
    </source>
</evidence>
<dbReference type="RefSeq" id="WP_170138160.1">
    <property type="nucleotide sequence ID" value="NZ_QPJT01000016.1"/>
</dbReference>
<keyword evidence="2" id="KW-1185">Reference proteome</keyword>
<organism evidence="1 2">
    <name type="scientific">Anaerobacterium chartisolvens</name>
    <dbReference type="NCBI Taxonomy" id="1297424"/>
    <lineage>
        <taxon>Bacteria</taxon>
        <taxon>Bacillati</taxon>
        <taxon>Bacillota</taxon>
        <taxon>Clostridia</taxon>
        <taxon>Eubacteriales</taxon>
        <taxon>Oscillospiraceae</taxon>
        <taxon>Anaerobacterium</taxon>
    </lineage>
</organism>
<proteinExistence type="predicted"/>
<comment type="caution">
    <text evidence="1">The sequence shown here is derived from an EMBL/GenBank/DDBJ whole genome shotgun (WGS) entry which is preliminary data.</text>
</comment>
<evidence type="ECO:0000313" key="1">
    <source>
        <dbReference type="EMBL" id="RCX13883.1"/>
    </source>
</evidence>
<sequence length="50" mass="5530">MEADPSEWGDDAKSVPPEYNGSKNVFLWGMVNAGWTSALSSKDKEKHFKG</sequence>